<accession>A0A6J8DH49</accession>
<dbReference type="Gene3D" id="2.60.40.10">
    <property type="entry name" value="Immunoglobulins"/>
    <property type="match status" value="1"/>
</dbReference>
<evidence type="ECO:0000313" key="2">
    <source>
        <dbReference type="Proteomes" id="UP000507470"/>
    </source>
</evidence>
<sequence>MKILSGKREEIVYSFILTKKENMQSIVCSAYSRFLDNPLSFEVQLDIQYSPVVEITRRPTELKLILICNPSGNPANYTLGDWEHWSEFREHIQNLEGTPDGTLTFLKSFNRLHETDGIYKCKASNGIYGTNGHLYQIGTALVYNKVPPIFVIANKPIKFGCYGQKMNLTVLLYNKYGTIQTTISKLSEPLYTETRQAMIKTQDISHDVNVTVSGIKRTFQLTLDKTEDFTDYTKKACNEMGCNELTVKITCANCPEPPTNVSVIPFDRNLAVSWCPGYNGGFPQTFSVEYQAENEEIWKLSGPVIDNREIRMSKILYDITPNTRYYVRICGLNYTDITFNEAPTMQDAVIHGSVDRTIYSEIDFMADPVAPLSSSESECDENDEDDILFMHM</sequence>
<organism evidence="1 2">
    <name type="scientific">Mytilus coruscus</name>
    <name type="common">Sea mussel</name>
    <dbReference type="NCBI Taxonomy" id="42192"/>
    <lineage>
        <taxon>Eukaryota</taxon>
        <taxon>Metazoa</taxon>
        <taxon>Spiralia</taxon>
        <taxon>Lophotrochozoa</taxon>
        <taxon>Mollusca</taxon>
        <taxon>Bivalvia</taxon>
        <taxon>Autobranchia</taxon>
        <taxon>Pteriomorphia</taxon>
        <taxon>Mytilida</taxon>
        <taxon>Mytiloidea</taxon>
        <taxon>Mytilidae</taxon>
        <taxon>Mytilinae</taxon>
        <taxon>Mytilus</taxon>
    </lineage>
</organism>
<name>A0A6J8DH49_MYTCO</name>
<evidence type="ECO:0008006" key="3">
    <source>
        <dbReference type="Google" id="ProtNLM"/>
    </source>
</evidence>
<keyword evidence="2" id="KW-1185">Reference proteome</keyword>
<protein>
    <recommendedName>
        <fullName evidence="3">Fibronectin type-III domain-containing protein</fullName>
    </recommendedName>
</protein>
<dbReference type="InterPro" id="IPR003961">
    <property type="entry name" value="FN3_dom"/>
</dbReference>
<dbReference type="EMBL" id="CACVKT020007484">
    <property type="protein sequence ID" value="CAC5407978.1"/>
    <property type="molecule type" value="Genomic_DNA"/>
</dbReference>
<reference evidence="1 2" key="1">
    <citation type="submission" date="2020-06" db="EMBL/GenBank/DDBJ databases">
        <authorList>
            <person name="Li R."/>
            <person name="Bekaert M."/>
        </authorList>
    </citation>
    <scope>NUCLEOTIDE SEQUENCE [LARGE SCALE GENOMIC DNA]</scope>
    <source>
        <strain evidence="2">wild</strain>
    </source>
</reference>
<dbReference type="SUPFAM" id="SSF49265">
    <property type="entry name" value="Fibronectin type III"/>
    <property type="match status" value="1"/>
</dbReference>
<gene>
    <name evidence="1" type="ORF">MCOR_41408</name>
</gene>
<dbReference type="Proteomes" id="UP000507470">
    <property type="component" value="Unassembled WGS sequence"/>
</dbReference>
<dbReference type="InterPro" id="IPR013783">
    <property type="entry name" value="Ig-like_fold"/>
</dbReference>
<dbReference type="AlphaFoldDB" id="A0A6J8DH49"/>
<evidence type="ECO:0000313" key="1">
    <source>
        <dbReference type="EMBL" id="CAC5407978.1"/>
    </source>
</evidence>
<proteinExistence type="predicted"/>
<dbReference type="InterPro" id="IPR036116">
    <property type="entry name" value="FN3_sf"/>
</dbReference>
<dbReference type="CDD" id="cd00063">
    <property type="entry name" value="FN3"/>
    <property type="match status" value="1"/>
</dbReference>